<comment type="subunit">
    <text evidence="5">Monomer.</text>
</comment>
<reference evidence="7 8" key="1">
    <citation type="journal article" date="2007" name="Nat. Biotechnol.">
        <title>Complete genome sequence of the myxobacterium Sorangium cellulosum.</title>
        <authorList>
            <person name="Schneiker S."/>
            <person name="Perlova O."/>
            <person name="Kaiser O."/>
            <person name="Gerth K."/>
            <person name="Alici A."/>
            <person name="Altmeyer M.O."/>
            <person name="Bartels D."/>
            <person name="Bekel T."/>
            <person name="Beyer S."/>
            <person name="Bode E."/>
            <person name="Bode H.B."/>
            <person name="Bolten C.J."/>
            <person name="Choudhuri J.V."/>
            <person name="Doss S."/>
            <person name="Elnakady Y.A."/>
            <person name="Frank B."/>
            <person name="Gaigalat L."/>
            <person name="Goesmann A."/>
            <person name="Groeger C."/>
            <person name="Gross F."/>
            <person name="Jelsbak L."/>
            <person name="Jelsbak L."/>
            <person name="Kalinowski J."/>
            <person name="Kegler C."/>
            <person name="Knauber T."/>
            <person name="Konietzny S."/>
            <person name="Kopp M."/>
            <person name="Krause L."/>
            <person name="Krug D."/>
            <person name="Linke B."/>
            <person name="Mahmud T."/>
            <person name="Martinez-Arias R."/>
            <person name="McHardy A.C."/>
            <person name="Merai M."/>
            <person name="Meyer F."/>
            <person name="Mormann S."/>
            <person name="Munoz-Dorado J."/>
            <person name="Perez J."/>
            <person name="Pradella S."/>
            <person name="Rachid S."/>
            <person name="Raddatz G."/>
            <person name="Rosenau F."/>
            <person name="Rueckert C."/>
            <person name="Sasse F."/>
            <person name="Scharfe M."/>
            <person name="Schuster S.C."/>
            <person name="Suen G."/>
            <person name="Treuner-Lange A."/>
            <person name="Velicer G.J."/>
            <person name="Vorholter F.-J."/>
            <person name="Weissman K.J."/>
            <person name="Welch R.D."/>
            <person name="Wenzel S.C."/>
            <person name="Whitworth D.E."/>
            <person name="Wilhelm S."/>
            <person name="Wittmann C."/>
            <person name="Bloecker H."/>
            <person name="Puehler A."/>
            <person name="Mueller R."/>
        </authorList>
    </citation>
    <scope>NUCLEOTIDE SEQUENCE [LARGE SCALE GENOMIC DNA]</scope>
    <source>
        <strain evidence="8">So ce56</strain>
    </source>
</reference>
<dbReference type="eggNOG" id="COG0491">
    <property type="taxonomic scope" value="Bacteria"/>
</dbReference>
<protein>
    <recommendedName>
        <fullName evidence="5">Hydroxyacylglutathione hydrolase</fullName>
        <ecNumber evidence="5">3.1.2.6</ecNumber>
    </recommendedName>
    <alternativeName>
        <fullName evidence="5">Glyoxalase II</fullName>
        <shortName evidence="5">Glx II</shortName>
    </alternativeName>
</protein>
<gene>
    <name evidence="5 7" type="primary">gloB</name>
    <name evidence="7" type="ordered locus">sce7997</name>
</gene>
<dbReference type="KEGG" id="scl:sce7997"/>
<dbReference type="BioCyc" id="SCEL448385:SCE_RS40945-MONOMER"/>
<comment type="similarity">
    <text evidence="1 5">Belongs to the metallo-beta-lactamase superfamily. Glyoxalase II family.</text>
</comment>
<accession>A9FGZ0</accession>
<dbReference type="PANTHER" id="PTHR11935">
    <property type="entry name" value="BETA LACTAMASE DOMAIN"/>
    <property type="match status" value="1"/>
</dbReference>
<dbReference type="GO" id="GO:0046872">
    <property type="term" value="F:metal ion binding"/>
    <property type="evidence" value="ECO:0007669"/>
    <property type="project" value="UniProtKB-KW"/>
</dbReference>
<feature type="binding site" evidence="5">
    <location>
        <position position="192"/>
    </location>
    <ligand>
        <name>Zn(2+)</name>
        <dbReference type="ChEBI" id="CHEBI:29105"/>
        <label>2</label>
    </ligand>
</feature>
<dbReference type="PANTHER" id="PTHR11935:SF7">
    <property type="entry name" value="HYDROXYACYLGLUTATHIONE HYDROLASE 2, CHLOROPLASTIC-RELATED"/>
    <property type="match status" value="1"/>
</dbReference>
<dbReference type="HOGENOM" id="CLU_030571_4_1_7"/>
<keyword evidence="4 5" id="KW-0862">Zinc</keyword>
<evidence type="ECO:0000313" key="8">
    <source>
        <dbReference type="Proteomes" id="UP000002139"/>
    </source>
</evidence>
<dbReference type="UniPathway" id="UPA00619">
    <property type="reaction ID" value="UER00676"/>
</dbReference>
<feature type="binding site" evidence="5">
    <location>
        <position position="80"/>
    </location>
    <ligand>
        <name>Zn(2+)</name>
        <dbReference type="ChEBI" id="CHEBI:29105"/>
        <label>1</label>
    </ligand>
</feature>
<dbReference type="CDD" id="cd07723">
    <property type="entry name" value="hydroxyacylglutathione_hydrolase_MBL-fold"/>
    <property type="match status" value="1"/>
</dbReference>
<dbReference type="Proteomes" id="UP000002139">
    <property type="component" value="Chromosome"/>
</dbReference>
<evidence type="ECO:0000313" key="7">
    <source>
        <dbReference type="EMBL" id="CAN98167.1"/>
    </source>
</evidence>
<dbReference type="AlphaFoldDB" id="A9FGZ0"/>
<proteinExistence type="inferred from homology"/>
<evidence type="ECO:0000256" key="4">
    <source>
        <dbReference type="ARBA" id="ARBA00022833"/>
    </source>
</evidence>
<dbReference type="EMBL" id="AM746676">
    <property type="protein sequence ID" value="CAN98167.1"/>
    <property type="molecule type" value="Genomic_DNA"/>
</dbReference>
<feature type="domain" description="Metallo-beta-lactamase" evidence="6">
    <location>
        <begin position="35"/>
        <end position="192"/>
    </location>
</feature>
<dbReference type="STRING" id="448385.sce7997"/>
<dbReference type="InterPro" id="IPR017782">
    <property type="entry name" value="Hydroxyacylglutathione_Hdrlase"/>
</dbReference>
<feature type="binding site" evidence="5">
    <location>
        <position position="154"/>
    </location>
    <ligand>
        <name>Zn(2+)</name>
        <dbReference type="ChEBI" id="CHEBI:29105"/>
        <label>1</label>
    </ligand>
</feature>
<keyword evidence="3 5" id="KW-0378">Hydrolase</keyword>
<name>A9FGZ0_SORC5</name>
<dbReference type="Pfam" id="PF00753">
    <property type="entry name" value="Lactamase_B"/>
    <property type="match status" value="1"/>
</dbReference>
<dbReference type="Gene3D" id="3.60.15.10">
    <property type="entry name" value="Ribonuclease Z/Hydroxyacylglutathione hydrolase-like"/>
    <property type="match status" value="1"/>
</dbReference>
<dbReference type="Pfam" id="PF16123">
    <property type="entry name" value="HAGH_C"/>
    <property type="match status" value="1"/>
</dbReference>
<feature type="binding site" evidence="5">
    <location>
        <position position="83"/>
    </location>
    <ligand>
        <name>Zn(2+)</name>
        <dbReference type="ChEBI" id="CHEBI:29105"/>
        <label>2</label>
    </ligand>
</feature>
<feature type="binding site" evidence="5">
    <location>
        <position position="82"/>
    </location>
    <ligand>
        <name>Zn(2+)</name>
        <dbReference type="ChEBI" id="CHEBI:29105"/>
        <label>2</label>
    </ligand>
</feature>
<evidence type="ECO:0000256" key="1">
    <source>
        <dbReference type="ARBA" id="ARBA00006759"/>
    </source>
</evidence>
<feature type="binding site" evidence="5">
    <location>
        <position position="78"/>
    </location>
    <ligand>
        <name>Zn(2+)</name>
        <dbReference type="ChEBI" id="CHEBI:29105"/>
        <label>1</label>
    </ligand>
</feature>
<dbReference type="GO" id="GO:0019243">
    <property type="term" value="P:methylglyoxal catabolic process to D-lactate via S-lactoyl-glutathione"/>
    <property type="evidence" value="ECO:0007669"/>
    <property type="project" value="UniProtKB-UniRule"/>
</dbReference>
<dbReference type="InterPro" id="IPR032282">
    <property type="entry name" value="HAGH_C"/>
</dbReference>
<evidence type="ECO:0000259" key="6">
    <source>
        <dbReference type="SMART" id="SM00849"/>
    </source>
</evidence>
<dbReference type="InterPro" id="IPR036866">
    <property type="entry name" value="RibonucZ/Hydroxyglut_hydro"/>
</dbReference>
<organism evidence="7 8">
    <name type="scientific">Sorangium cellulosum (strain So ce56)</name>
    <name type="common">Polyangium cellulosum (strain So ce56)</name>
    <dbReference type="NCBI Taxonomy" id="448385"/>
    <lineage>
        <taxon>Bacteria</taxon>
        <taxon>Pseudomonadati</taxon>
        <taxon>Myxococcota</taxon>
        <taxon>Polyangia</taxon>
        <taxon>Polyangiales</taxon>
        <taxon>Polyangiaceae</taxon>
        <taxon>Sorangium</taxon>
    </lineage>
</organism>
<feature type="binding site" evidence="5">
    <location>
        <position position="137"/>
    </location>
    <ligand>
        <name>Zn(2+)</name>
        <dbReference type="ChEBI" id="CHEBI:29105"/>
        <label>1</label>
    </ligand>
</feature>
<comment type="function">
    <text evidence="5">Thiolesterase that catalyzes the hydrolysis of S-D-lactoyl-glutathione to form glutathione and D-lactic acid.</text>
</comment>
<comment type="pathway">
    <text evidence="5">Secondary metabolite metabolism; methylglyoxal degradation; (R)-lactate from methylglyoxal: step 2/2.</text>
</comment>
<dbReference type="HAMAP" id="MF_01374">
    <property type="entry name" value="Glyoxalase_2"/>
    <property type="match status" value="1"/>
</dbReference>
<sequence>MRDPPRHAHLFPGSRRERRYSRRLMRILPVPCLSDNYAYLVAADGRREAIVIDPSEAQPIIAALEREKLGLVAIVNTHHHHDHVGGNEALRERYGDLPVYAHSSDVGRVPAQTERVEEGTPVQVAGLTLQPLHVPGHTLGAVSYCVEDVVFTGDTLFIAGCGRMFEGTPEVMHASLSKLAALPAHTRVFCGHEYTVNNLRFAEAVEPENEAVRKKLAAARAARERGEPTVGSTMADELATNPFLRCGEPSLRARFPGAAPSDVFAAVRRAKDDYR</sequence>
<evidence type="ECO:0000256" key="3">
    <source>
        <dbReference type="ARBA" id="ARBA00022801"/>
    </source>
</evidence>
<dbReference type="PIRSF" id="PIRSF005457">
    <property type="entry name" value="Glx"/>
    <property type="match status" value="1"/>
</dbReference>
<comment type="catalytic activity">
    <reaction evidence="5">
        <text>an S-(2-hydroxyacyl)glutathione + H2O = a 2-hydroxy carboxylate + glutathione + H(+)</text>
        <dbReference type="Rhea" id="RHEA:21864"/>
        <dbReference type="ChEBI" id="CHEBI:15377"/>
        <dbReference type="ChEBI" id="CHEBI:15378"/>
        <dbReference type="ChEBI" id="CHEBI:57925"/>
        <dbReference type="ChEBI" id="CHEBI:58896"/>
        <dbReference type="ChEBI" id="CHEBI:71261"/>
        <dbReference type="EC" id="3.1.2.6"/>
    </reaction>
</comment>
<comment type="cofactor">
    <cofactor evidence="5">
        <name>Zn(2+)</name>
        <dbReference type="ChEBI" id="CHEBI:29105"/>
    </cofactor>
    <text evidence="5">Binds 2 Zn(2+) ions per subunit.</text>
</comment>
<dbReference type="SUPFAM" id="SSF56281">
    <property type="entry name" value="Metallo-hydrolase/oxidoreductase"/>
    <property type="match status" value="1"/>
</dbReference>
<keyword evidence="8" id="KW-1185">Reference proteome</keyword>
<dbReference type="GO" id="GO:0004416">
    <property type="term" value="F:hydroxyacylglutathione hydrolase activity"/>
    <property type="evidence" value="ECO:0007669"/>
    <property type="project" value="UniProtKB-UniRule"/>
</dbReference>
<keyword evidence="2 5" id="KW-0479">Metal-binding</keyword>
<dbReference type="NCBIfam" id="TIGR03413">
    <property type="entry name" value="GSH_gloB"/>
    <property type="match status" value="1"/>
</dbReference>
<evidence type="ECO:0000256" key="5">
    <source>
        <dbReference type="HAMAP-Rule" id="MF_01374"/>
    </source>
</evidence>
<dbReference type="SMART" id="SM00849">
    <property type="entry name" value="Lactamase_B"/>
    <property type="match status" value="1"/>
</dbReference>
<evidence type="ECO:0000256" key="2">
    <source>
        <dbReference type="ARBA" id="ARBA00022723"/>
    </source>
</evidence>
<dbReference type="InterPro" id="IPR001279">
    <property type="entry name" value="Metallo-B-lactamas"/>
</dbReference>
<dbReference type="EC" id="3.1.2.6" evidence="5"/>
<feature type="binding site" evidence="5">
    <location>
        <position position="154"/>
    </location>
    <ligand>
        <name>Zn(2+)</name>
        <dbReference type="ChEBI" id="CHEBI:29105"/>
        <label>2</label>
    </ligand>
</feature>
<dbReference type="InterPro" id="IPR035680">
    <property type="entry name" value="Clx_II_MBL"/>
</dbReference>